<keyword evidence="5 9" id="KW-0227">DNA damage</keyword>
<evidence type="ECO:0000256" key="7">
    <source>
        <dbReference type="ARBA" id="ARBA00023204"/>
    </source>
</evidence>
<keyword evidence="12" id="KW-1185">Reference proteome</keyword>
<keyword evidence="7 9" id="KW-0234">DNA repair</keyword>
<reference evidence="11" key="1">
    <citation type="submission" date="2020-12" db="EMBL/GenBank/DDBJ databases">
        <authorList>
            <person name="Huq M.A."/>
        </authorList>
    </citation>
    <scope>NUCLEOTIDE SEQUENCE</scope>
    <source>
        <strain evidence="11">MAHUQ-46</strain>
    </source>
</reference>
<dbReference type="Gene3D" id="3.40.50.300">
    <property type="entry name" value="P-loop containing nucleotide triphosphate hydrolases"/>
    <property type="match status" value="2"/>
</dbReference>
<dbReference type="EMBL" id="JAELUP010000117">
    <property type="protein sequence ID" value="MBJ6364226.1"/>
    <property type="molecule type" value="Genomic_DNA"/>
</dbReference>
<evidence type="ECO:0000256" key="5">
    <source>
        <dbReference type="ARBA" id="ARBA00022763"/>
    </source>
</evidence>
<feature type="domain" description="RecF/RecN/SMC N-terminal" evidence="10">
    <location>
        <begin position="2"/>
        <end position="516"/>
    </location>
</feature>
<evidence type="ECO:0000256" key="4">
    <source>
        <dbReference type="ARBA" id="ARBA00022741"/>
    </source>
</evidence>
<evidence type="ECO:0000256" key="8">
    <source>
        <dbReference type="ARBA" id="ARBA00033408"/>
    </source>
</evidence>
<organism evidence="11 12">
    <name type="scientific">Paenibacillus roseus</name>
    <dbReference type="NCBI Taxonomy" id="2798579"/>
    <lineage>
        <taxon>Bacteria</taxon>
        <taxon>Bacillati</taxon>
        <taxon>Bacillota</taxon>
        <taxon>Bacilli</taxon>
        <taxon>Bacillales</taxon>
        <taxon>Paenibacillaceae</taxon>
        <taxon>Paenibacillus</taxon>
    </lineage>
</organism>
<evidence type="ECO:0000259" key="10">
    <source>
        <dbReference type="Pfam" id="PF02463"/>
    </source>
</evidence>
<proteinExistence type="inferred from homology"/>
<comment type="caution">
    <text evidence="11">The sequence shown here is derived from an EMBL/GenBank/DDBJ whole genome shotgun (WGS) entry which is preliminary data.</text>
</comment>
<evidence type="ECO:0000256" key="9">
    <source>
        <dbReference type="PIRNR" id="PIRNR003128"/>
    </source>
</evidence>
<evidence type="ECO:0000313" key="11">
    <source>
        <dbReference type="EMBL" id="MBJ6364226.1"/>
    </source>
</evidence>
<protein>
    <recommendedName>
        <fullName evidence="3 9">DNA repair protein RecN</fullName>
    </recommendedName>
    <alternativeName>
        <fullName evidence="8 9">Recombination protein N</fullName>
    </alternativeName>
</protein>
<dbReference type="NCBIfam" id="NF008121">
    <property type="entry name" value="PRK10869.1"/>
    <property type="match status" value="1"/>
</dbReference>
<evidence type="ECO:0000256" key="1">
    <source>
        <dbReference type="ARBA" id="ARBA00003618"/>
    </source>
</evidence>
<gene>
    <name evidence="11" type="primary">recN</name>
    <name evidence="11" type="ORF">JFN88_23700</name>
</gene>
<dbReference type="PANTHER" id="PTHR11059">
    <property type="entry name" value="DNA REPAIR PROTEIN RECN"/>
    <property type="match status" value="1"/>
</dbReference>
<dbReference type="InterPro" id="IPR003395">
    <property type="entry name" value="RecF/RecN/SMC_N"/>
</dbReference>
<name>A0A934MRG1_9BACL</name>
<dbReference type="AlphaFoldDB" id="A0A934MRG1"/>
<dbReference type="SUPFAM" id="SSF52540">
    <property type="entry name" value="P-loop containing nucleoside triphosphate hydrolases"/>
    <property type="match status" value="1"/>
</dbReference>
<evidence type="ECO:0000313" key="12">
    <source>
        <dbReference type="Proteomes" id="UP000640274"/>
    </source>
</evidence>
<dbReference type="FunFam" id="3.40.50.300:FF:000319">
    <property type="entry name" value="DNA repair protein RecN"/>
    <property type="match status" value="1"/>
</dbReference>
<accession>A0A934MRG1</accession>
<dbReference type="GO" id="GO:0043590">
    <property type="term" value="C:bacterial nucleoid"/>
    <property type="evidence" value="ECO:0007669"/>
    <property type="project" value="TreeGrafter"/>
</dbReference>
<dbReference type="NCBIfam" id="TIGR00634">
    <property type="entry name" value="recN"/>
    <property type="match status" value="1"/>
</dbReference>
<dbReference type="Proteomes" id="UP000640274">
    <property type="component" value="Unassembled WGS sequence"/>
</dbReference>
<keyword evidence="4" id="KW-0547">Nucleotide-binding</keyword>
<evidence type="ECO:0000256" key="3">
    <source>
        <dbReference type="ARBA" id="ARBA00021315"/>
    </source>
</evidence>
<evidence type="ECO:0000256" key="2">
    <source>
        <dbReference type="ARBA" id="ARBA00009441"/>
    </source>
</evidence>
<dbReference type="FunFam" id="3.40.50.300:FF:000356">
    <property type="entry name" value="DNA repair protein RecN"/>
    <property type="match status" value="1"/>
</dbReference>
<dbReference type="InterPro" id="IPR027417">
    <property type="entry name" value="P-loop_NTPase"/>
</dbReference>
<dbReference type="PIRSF" id="PIRSF003128">
    <property type="entry name" value="RecN"/>
    <property type="match status" value="1"/>
</dbReference>
<keyword evidence="6" id="KW-0067">ATP-binding</keyword>
<dbReference type="GO" id="GO:0005524">
    <property type="term" value="F:ATP binding"/>
    <property type="evidence" value="ECO:0007669"/>
    <property type="project" value="UniProtKB-KW"/>
</dbReference>
<dbReference type="Pfam" id="PF02463">
    <property type="entry name" value="SMC_N"/>
    <property type="match status" value="1"/>
</dbReference>
<dbReference type="RefSeq" id="WP_199021822.1">
    <property type="nucleotide sequence ID" value="NZ_JAELUP010000117.1"/>
</dbReference>
<dbReference type="InterPro" id="IPR004604">
    <property type="entry name" value="DNA_recomb/repair_RecN"/>
</dbReference>
<dbReference type="GO" id="GO:0009432">
    <property type="term" value="P:SOS response"/>
    <property type="evidence" value="ECO:0007669"/>
    <property type="project" value="TreeGrafter"/>
</dbReference>
<comment type="similarity">
    <text evidence="2 9">Belongs to the RecN family.</text>
</comment>
<dbReference type="GO" id="GO:0006281">
    <property type="term" value="P:DNA repair"/>
    <property type="evidence" value="ECO:0007669"/>
    <property type="project" value="UniProtKB-KW"/>
</dbReference>
<dbReference type="PANTHER" id="PTHR11059:SF0">
    <property type="entry name" value="DNA REPAIR PROTEIN RECN"/>
    <property type="match status" value="1"/>
</dbReference>
<dbReference type="GO" id="GO:0006310">
    <property type="term" value="P:DNA recombination"/>
    <property type="evidence" value="ECO:0007669"/>
    <property type="project" value="InterPro"/>
</dbReference>
<comment type="function">
    <text evidence="1 9">May be involved in recombinational repair of damaged DNA.</text>
</comment>
<dbReference type="CDD" id="cd03241">
    <property type="entry name" value="ABC_RecN"/>
    <property type="match status" value="2"/>
</dbReference>
<sequence>MLRELSIRNLAVIESTVIHFNKGFHVLTGETGAGKSILIDALGLVIGARGAADMIRHGCDRAEIEAIFDLPPSHPVWGKLSQYGINGNNEELLVIRRELSIQGKSVSRINGQMVNLTILREVGEHLVNLHGQHEHQSLLKPEQHLQWLDIYAGTPLMEKKSQYRQIFRRYQQVRVKLRDLEENARQNIQMLDLYKFQIEEIQSANLKSGEDESLVEEKRKLTHAERRMDYASEAYSLLYNGGGLDSISRAIHKLEEIQAYDPAELDPLLEQLRSAFYQAEDAVFQLRNYRDQIDSNPDQLEQIEERLNLIHTLKRKYGETIPDIIHYHQKIMHEVDKLENRDEHLGRLREEEMTLQHKAVELAILLSDLRRHAAGRLSEAVEAELRQLHMERTIFRIELNQHREGEQAFRLSPQGIDDAVFMISPNPGEPLKPLNKIASGGEMSRIMLALKAIFAQLDQVPVLIFDEVDTGVSGRAAQAIAEKMSDLSRQCQVFSITHLPQVACMADHHYEIKKQVANERTATSVTPLQQSSRIEELARMLGGVEVTEKTRHHAQEMLDLADRQKGA</sequence>
<evidence type="ECO:0000256" key="6">
    <source>
        <dbReference type="ARBA" id="ARBA00022840"/>
    </source>
</evidence>